<dbReference type="AlphaFoldDB" id="A0A3E2TI50"/>
<gene>
    <name evidence="1" type="ORF">DXA39_04135</name>
</gene>
<dbReference type="RefSeq" id="WP_117521269.1">
    <property type="nucleotide sequence ID" value="NZ_AP031484.1"/>
</dbReference>
<keyword evidence="2" id="KW-1185">Reference proteome</keyword>
<dbReference type="EMBL" id="QVEU01000003">
    <property type="protein sequence ID" value="RGB76365.1"/>
    <property type="molecule type" value="Genomic_DNA"/>
</dbReference>
<dbReference type="Proteomes" id="UP000261011">
    <property type="component" value="Unassembled WGS sequence"/>
</dbReference>
<organism evidence="1 2">
    <name type="scientific">Anaerococcus nagyae</name>
    <dbReference type="NCBI Taxonomy" id="1755241"/>
    <lineage>
        <taxon>Bacteria</taxon>
        <taxon>Bacillati</taxon>
        <taxon>Bacillota</taxon>
        <taxon>Tissierellia</taxon>
        <taxon>Tissierellales</taxon>
        <taxon>Peptoniphilaceae</taxon>
        <taxon>Anaerococcus</taxon>
    </lineage>
</organism>
<evidence type="ECO:0008006" key="3">
    <source>
        <dbReference type="Google" id="ProtNLM"/>
    </source>
</evidence>
<reference evidence="1 2" key="1">
    <citation type="submission" date="2018-08" db="EMBL/GenBank/DDBJ databases">
        <title>A genome reference for cultivated species of the human gut microbiota.</title>
        <authorList>
            <person name="Zou Y."/>
            <person name="Xue W."/>
            <person name="Luo G."/>
        </authorList>
    </citation>
    <scope>NUCLEOTIDE SEQUENCE [LARGE SCALE GENOMIC DNA]</scope>
    <source>
        <strain evidence="1 2">OF01-3</strain>
    </source>
</reference>
<dbReference type="PROSITE" id="PS51257">
    <property type="entry name" value="PROKAR_LIPOPROTEIN"/>
    <property type="match status" value="1"/>
</dbReference>
<protein>
    <recommendedName>
        <fullName evidence="3">Cell surface protein</fullName>
    </recommendedName>
</protein>
<evidence type="ECO:0000313" key="2">
    <source>
        <dbReference type="Proteomes" id="UP000261011"/>
    </source>
</evidence>
<evidence type="ECO:0000313" key="1">
    <source>
        <dbReference type="EMBL" id="RGB76365.1"/>
    </source>
</evidence>
<name>A0A3E2TI50_9FIRM</name>
<proteinExistence type="predicted"/>
<sequence length="203" mass="23147">MNKQFNIKKIISIIFSLFIVLATVSCSKENINKESKVEYMRGDFAVDVENPYELVGYSDYYFIGEVISQKNTEYRDPINVETENGTEEVTSPYTNYEIKVIKNIKGNLPMNKNITITKAGGLSETGDLVLYENDSLPDVGKAYVMTASAQPDGSLLVSGPNSSKLFDQITTRSSNSDRYDRYNEIYNNQVEFNRERFQFKDNK</sequence>
<dbReference type="OrthoDB" id="1796373at2"/>
<accession>A0A3E2TI50</accession>
<comment type="caution">
    <text evidence="1">The sequence shown here is derived from an EMBL/GenBank/DDBJ whole genome shotgun (WGS) entry which is preliminary data.</text>
</comment>